<dbReference type="STRING" id="272627.CCC_02415"/>
<gene>
    <name evidence="1" type="ORF">CCC_02415</name>
</gene>
<dbReference type="AlphaFoldDB" id="A0A0C2YW91"/>
<evidence type="ECO:0000313" key="2">
    <source>
        <dbReference type="Proteomes" id="UP000031971"/>
    </source>
</evidence>
<proteinExistence type="predicted"/>
<dbReference type="GO" id="GO:0016788">
    <property type="term" value="F:hydrolase activity, acting on ester bonds"/>
    <property type="evidence" value="ECO:0007669"/>
    <property type="project" value="UniProtKB-ARBA"/>
</dbReference>
<dbReference type="Proteomes" id="UP000031971">
    <property type="component" value="Unassembled WGS sequence"/>
</dbReference>
<protein>
    <submittedName>
        <fullName evidence="1">Uncharacterized protein</fullName>
    </submittedName>
</protein>
<evidence type="ECO:0000313" key="1">
    <source>
        <dbReference type="EMBL" id="KIL98965.1"/>
    </source>
</evidence>
<sequence length="367" mass="40092">MRNLAGNLLLTLVSCLTFLVVAELVAWQFNPPPSPGLPVDMFQGGPGGVWIMTPDFRGVMDNRVDFTNVPAAADSSGARIVPAAPAEAPRRLLVIGDSQTFGHGLSDEDSWPNRLQENLNRRDQAVKVSNLAIPAINIDQYLARVRVLAPSLGANDTILIGMSWNDLITPPSDQESNRIVAGHLVSVGTGDSETAIQARVRIYDFTGIRVPRFQNLKTFLDTLSQESALVSTLYPRAKAIYYRLRDHSPVADLVKAGVPEANFLMMRQIAELIAPTGARLVVVLLPERMFFEDGPFAVYSVNGRDFPTPDYQAALALPLCKDAAITCLNAFPLLHDHHREGLVFPVDGHFNAKGAVLIGDWLASELY</sequence>
<dbReference type="Gene3D" id="3.40.50.1110">
    <property type="entry name" value="SGNH hydrolase"/>
    <property type="match status" value="1"/>
</dbReference>
<reference evidence="1 2" key="1">
    <citation type="submission" date="2015-01" db="EMBL/GenBank/DDBJ databases">
        <title>Genome Sequence of Magnetospirillum magnetotacticum Strain MS-1.</title>
        <authorList>
            <person name="Marinov G.K."/>
            <person name="Smalley M.D."/>
            <person name="DeSalvo G."/>
        </authorList>
    </citation>
    <scope>NUCLEOTIDE SEQUENCE [LARGE SCALE GENOMIC DNA]</scope>
    <source>
        <strain evidence="1 2">MS-1</strain>
    </source>
</reference>
<comment type="caution">
    <text evidence="1">The sequence shown here is derived from an EMBL/GenBank/DDBJ whole genome shotgun (WGS) entry which is preliminary data.</text>
</comment>
<dbReference type="SUPFAM" id="SSF52266">
    <property type="entry name" value="SGNH hydrolase"/>
    <property type="match status" value="1"/>
</dbReference>
<keyword evidence="2" id="KW-1185">Reference proteome</keyword>
<accession>A0A0C2YW91</accession>
<dbReference type="PROSITE" id="PS51257">
    <property type="entry name" value="PROKAR_LIPOPROTEIN"/>
    <property type="match status" value="1"/>
</dbReference>
<dbReference type="InterPro" id="IPR036514">
    <property type="entry name" value="SGNH_hydro_sf"/>
</dbReference>
<organism evidence="1 2">
    <name type="scientific">Paramagnetospirillum magnetotacticum MS-1</name>
    <dbReference type="NCBI Taxonomy" id="272627"/>
    <lineage>
        <taxon>Bacteria</taxon>
        <taxon>Pseudomonadati</taxon>
        <taxon>Pseudomonadota</taxon>
        <taxon>Alphaproteobacteria</taxon>
        <taxon>Rhodospirillales</taxon>
        <taxon>Magnetospirillaceae</taxon>
        <taxon>Paramagnetospirillum</taxon>
    </lineage>
</organism>
<name>A0A0C2YW91_PARME</name>
<dbReference type="EMBL" id="JXSL01000027">
    <property type="protein sequence ID" value="KIL98965.1"/>
    <property type="molecule type" value="Genomic_DNA"/>
</dbReference>